<feature type="domain" description="Glycosyl-hydrolase 97 N-terminal" evidence="7">
    <location>
        <begin position="33"/>
        <end position="267"/>
    </location>
</feature>
<dbReference type="AlphaFoldDB" id="A0A0F5IJ26"/>
<dbReference type="InterPro" id="IPR052720">
    <property type="entry name" value="Glycosyl_hydrolase_97"/>
</dbReference>
<dbReference type="InterPro" id="IPR029486">
    <property type="entry name" value="GH97_N"/>
</dbReference>
<dbReference type="Pfam" id="PF14508">
    <property type="entry name" value="GH97_N"/>
    <property type="match status" value="1"/>
</dbReference>
<dbReference type="InterPro" id="IPR036514">
    <property type="entry name" value="SGNH_hydro_sf"/>
</dbReference>
<dbReference type="PANTHER" id="PTHR35803">
    <property type="entry name" value="GLUCAN 1,4-ALPHA-GLUCOSIDASE SUSB-RELATED"/>
    <property type="match status" value="1"/>
</dbReference>
<evidence type="ECO:0000259" key="5">
    <source>
        <dbReference type="Pfam" id="PF10566"/>
    </source>
</evidence>
<dbReference type="SUPFAM" id="SSF52266">
    <property type="entry name" value="SGNH hydrolase"/>
    <property type="match status" value="1"/>
</dbReference>
<dbReference type="Gene3D" id="2.70.98.10">
    <property type="match status" value="1"/>
</dbReference>
<evidence type="ECO:0000256" key="2">
    <source>
        <dbReference type="ARBA" id="ARBA00011245"/>
    </source>
</evidence>
<dbReference type="STRING" id="927665.HMPREF1535_04838"/>
<evidence type="ECO:0000259" key="8">
    <source>
        <dbReference type="Pfam" id="PF14509"/>
    </source>
</evidence>
<gene>
    <name evidence="9" type="ORF">HMPREF1535_04838</name>
</gene>
<dbReference type="SUPFAM" id="SSF51445">
    <property type="entry name" value="(Trans)glycosidases"/>
    <property type="match status" value="1"/>
</dbReference>
<dbReference type="InterPro" id="IPR013785">
    <property type="entry name" value="Aldolase_TIM"/>
</dbReference>
<dbReference type="InterPro" id="IPR017853">
    <property type="entry name" value="GH"/>
</dbReference>
<dbReference type="Proteomes" id="UP000033047">
    <property type="component" value="Unassembled WGS sequence"/>
</dbReference>
<dbReference type="Gene3D" id="3.40.50.1110">
    <property type="entry name" value="SGNH hydrolase"/>
    <property type="match status" value="1"/>
</dbReference>
<dbReference type="InterPro" id="IPR014718">
    <property type="entry name" value="GH-type_carb-bd"/>
</dbReference>
<evidence type="ECO:0000313" key="10">
    <source>
        <dbReference type="Proteomes" id="UP000033047"/>
    </source>
</evidence>
<dbReference type="Pfam" id="PF14509">
    <property type="entry name" value="GH97_C"/>
    <property type="match status" value="1"/>
</dbReference>
<dbReference type="GO" id="GO:0016788">
    <property type="term" value="F:hydrolase activity, acting on ester bonds"/>
    <property type="evidence" value="ECO:0007669"/>
    <property type="project" value="UniProtKB-ARBA"/>
</dbReference>
<evidence type="ECO:0000259" key="6">
    <source>
        <dbReference type="Pfam" id="PF13472"/>
    </source>
</evidence>
<dbReference type="InterPro" id="IPR019563">
    <property type="entry name" value="GH97_catalytic"/>
</dbReference>
<proteinExistence type="predicted"/>
<accession>A0A0F5IJ26</accession>
<evidence type="ECO:0000256" key="1">
    <source>
        <dbReference type="ARBA" id="ARBA00001913"/>
    </source>
</evidence>
<feature type="transmembrane region" description="Helical" evidence="4">
    <location>
        <begin position="7"/>
        <end position="25"/>
    </location>
</feature>
<protein>
    <recommendedName>
        <fullName evidence="11">SGNH hydrolase-type esterase domain-containing protein</fullName>
    </recommendedName>
</protein>
<dbReference type="CDD" id="cd00229">
    <property type="entry name" value="SGNH_hydrolase"/>
    <property type="match status" value="1"/>
</dbReference>
<comment type="cofactor">
    <cofactor evidence="1">
        <name>Ca(2+)</name>
        <dbReference type="ChEBI" id="CHEBI:29108"/>
    </cofactor>
</comment>
<dbReference type="HOGENOM" id="CLU_298943_0_0_10"/>
<keyword evidence="4" id="KW-0472">Membrane</keyword>
<evidence type="ECO:0008006" key="11">
    <source>
        <dbReference type="Google" id="ProtNLM"/>
    </source>
</evidence>
<dbReference type="PATRIC" id="fig|927665.4.peg.4962"/>
<dbReference type="Pfam" id="PF13472">
    <property type="entry name" value="Lipase_GDSL_2"/>
    <property type="match status" value="1"/>
</dbReference>
<keyword evidence="3" id="KW-0106">Calcium</keyword>
<evidence type="ECO:0000256" key="4">
    <source>
        <dbReference type="SAM" id="Phobius"/>
    </source>
</evidence>
<feature type="domain" description="SGNH hydrolase-type esterase" evidence="6">
    <location>
        <begin position="667"/>
        <end position="845"/>
    </location>
</feature>
<comment type="caution">
    <text evidence="9">The sequence shown here is derived from an EMBL/GenBank/DDBJ whole genome shotgun (WGS) entry which is preliminary data.</text>
</comment>
<dbReference type="Pfam" id="PF10566">
    <property type="entry name" value="Glyco_hydro_97"/>
    <property type="match status" value="1"/>
</dbReference>
<dbReference type="InterPro" id="IPR013830">
    <property type="entry name" value="SGNH_hydro"/>
</dbReference>
<dbReference type="InterPro" id="IPR029483">
    <property type="entry name" value="GH97_C"/>
</dbReference>
<feature type="domain" description="Glycosyl-hydrolase 97 catalytic" evidence="5">
    <location>
        <begin position="294"/>
        <end position="442"/>
    </location>
</feature>
<name>A0A0F5IJ26_9BACT</name>
<feature type="domain" description="Glycosyl-hydrolase 97 C-terminal oligomerisation" evidence="8">
    <location>
        <begin position="540"/>
        <end position="636"/>
    </location>
</feature>
<keyword evidence="4" id="KW-1133">Transmembrane helix</keyword>
<dbReference type="Gene3D" id="3.20.20.70">
    <property type="entry name" value="Aldolase class I"/>
    <property type="match status" value="1"/>
</dbReference>
<evidence type="ECO:0000256" key="3">
    <source>
        <dbReference type="ARBA" id="ARBA00022837"/>
    </source>
</evidence>
<comment type="subunit">
    <text evidence="2">Monomer.</text>
</comment>
<dbReference type="GO" id="GO:0030246">
    <property type="term" value="F:carbohydrate binding"/>
    <property type="evidence" value="ECO:0007669"/>
    <property type="project" value="InterPro"/>
</dbReference>
<keyword evidence="4" id="KW-0812">Transmembrane</keyword>
<dbReference type="EMBL" id="AQHV01000028">
    <property type="protein sequence ID" value="KKB45554.1"/>
    <property type="molecule type" value="Genomic_DNA"/>
</dbReference>
<reference evidence="9 10" key="1">
    <citation type="submission" date="2013-04" db="EMBL/GenBank/DDBJ databases">
        <title>The Genome Sequence of Parabacteroides goldsteinii DSM 19448.</title>
        <authorList>
            <consortium name="The Broad Institute Genomics Platform"/>
            <person name="Earl A."/>
            <person name="Ward D."/>
            <person name="Feldgarden M."/>
            <person name="Gevers D."/>
            <person name="Martens E."/>
            <person name="Sakamoto M."/>
            <person name="Benno Y."/>
            <person name="Song Y."/>
            <person name="Liu C."/>
            <person name="Lee J."/>
            <person name="Bolanos M."/>
            <person name="Vaisanen M.L."/>
            <person name="Finegold S.M."/>
            <person name="Walker B."/>
            <person name="Young S."/>
            <person name="Zeng Q."/>
            <person name="Gargeya S."/>
            <person name="Fitzgerald M."/>
            <person name="Haas B."/>
            <person name="Abouelleil A."/>
            <person name="Allen A.W."/>
            <person name="Alvarado L."/>
            <person name="Arachchi H.M."/>
            <person name="Berlin A.M."/>
            <person name="Chapman S.B."/>
            <person name="Gainer-Dewar J."/>
            <person name="Goldberg J."/>
            <person name="Griggs A."/>
            <person name="Gujja S."/>
            <person name="Hansen M."/>
            <person name="Howarth C."/>
            <person name="Imamovic A."/>
            <person name="Ireland A."/>
            <person name="Larimer J."/>
            <person name="McCowan C."/>
            <person name="Murphy C."/>
            <person name="Pearson M."/>
            <person name="Poon T.W."/>
            <person name="Priest M."/>
            <person name="Roberts A."/>
            <person name="Saif S."/>
            <person name="Shea T."/>
            <person name="Sisk P."/>
            <person name="Sykes S."/>
            <person name="Wortman J."/>
            <person name="Nusbaum C."/>
            <person name="Birren B."/>
        </authorList>
    </citation>
    <scope>NUCLEOTIDE SEQUENCE [LARGE SCALE GENOMIC DNA]</scope>
    <source>
        <strain evidence="9 10">DSM 19448</strain>
    </source>
</reference>
<dbReference type="Gene3D" id="2.60.120.260">
    <property type="entry name" value="Galactose-binding domain-like"/>
    <property type="match status" value="1"/>
</dbReference>
<sequence length="1028" mass="116960">MFLQSKVWIRVLGVLMFALMNIGHMKGVEYSLLSPDGKLEVRFVRTDKGTFEYKFSMGNKLVIDSSPIGYYMTNGNKIPGNDWIIANHSKRMSKSVWKPVWGKREVVPDVFNELSLELAPQSGSEKTKLSFVVRLYNDGLAFRYEFPEKQVDIQSELTGFCFVADYTAWSYNGENANIGPEKLSDIDGIRRPVVLLEVDPKCYVAIHEADLRAGNPLRLISGKGDQSFMIESSPVTLSEENCSPWRVVMAGDKLGTLVDSHIIELLNPEPQMDFSWVKPGVYVWDWRIDGAIVEDFTYSMTYPSWVRMVDFASKQGFKGLVLDANWYGPEHESESDPMKGGQAQDVRKIIQYAKSRGVGIWLYLNDVGGRNFPISETLKLYHDWGAVGVKYGFMKGSEQEKNIRTRMITELCARNQLLVDFHDGPVHPYGQMRTWPNAITREYCHAQLDAHRVFVPSTFVTSVFVNMLAGPIDMNNGMFDLRQGPTTRVDENQPVPSTVVSEAARTLVTFSGATILPDIPEYYEKYPELLSFISAQQMPWKESRTLDGKVGEYIVMMRQTDNVYLVGAVTNESARELEIPLSFLPRGQYELMLVQDGVDAHYLNNRESYQVSNQIATTNDKIKVRLAAGGGACLLLRKQLPDCLALRNGLYWTNKKIQEKKPLTIAFLGGSITQASGYRVQFEDWFKKSYPDVLLSTINAGIGGTGSDLGVVRMDSDVLAKNPDLVFVEFAVNDSQTDSLEIVRSMEGIVRKIRNHSDHVDICFLYTTNKPQENVILNGDHWRSSRIMEQIAQYYGIPSVSFDFAVAKLLRDNKLVMHALRDMDYGEKIRFTEDGTHPGSDGHAVYTETLCNSFQQMVKGTPMVQKMKVPFCETNYEKAKMYDVKKEWLSEGWEKKDGSDPFVKPFREHFSYVASTEKSGETLQFRFKGTRVGLFDIMGLRGARIKVYIDGKLIKDTRRFDKYCTYNRMNYFWMPELPYGEHSVIIEADCTPFDKMDILQTEKKMNIEELNKYEVLIGKILCVGSILE</sequence>
<evidence type="ECO:0000313" key="9">
    <source>
        <dbReference type="EMBL" id="KKB45554.1"/>
    </source>
</evidence>
<organism evidence="9 10">
    <name type="scientific">Parabacteroides goldsteinii DSM 19448 = WAL 12034</name>
    <dbReference type="NCBI Taxonomy" id="927665"/>
    <lineage>
        <taxon>Bacteria</taxon>
        <taxon>Pseudomonadati</taxon>
        <taxon>Bacteroidota</taxon>
        <taxon>Bacteroidia</taxon>
        <taxon>Bacteroidales</taxon>
        <taxon>Tannerellaceae</taxon>
        <taxon>Parabacteroides</taxon>
    </lineage>
</organism>
<evidence type="ECO:0000259" key="7">
    <source>
        <dbReference type="Pfam" id="PF14508"/>
    </source>
</evidence>